<gene>
    <name evidence="2" type="ORF">A7A08_00227</name>
</gene>
<reference evidence="2 3" key="1">
    <citation type="submission" date="2016-07" db="EMBL/GenBank/DDBJ databases">
        <title>Draft genome sequence of Methyloligella halotolerans C2T (VKM B-2706T=CCUG 61687T=DSM 25045T), a halotolerant polyhydroxybutyrate accumulating methylotroph.</title>
        <authorList>
            <person name="Vasilenko O.V."/>
            <person name="Doronina N.V."/>
            <person name="Poroshina M.N."/>
            <person name="Tarlachkov S.V."/>
            <person name="Trotsenko Y.A."/>
        </authorList>
    </citation>
    <scope>NUCLEOTIDE SEQUENCE [LARGE SCALE GENOMIC DNA]</scope>
    <source>
        <strain evidence="2 3">VKM B-2706</strain>
    </source>
</reference>
<dbReference type="InterPro" id="IPR001279">
    <property type="entry name" value="Metallo-B-lactamas"/>
</dbReference>
<dbReference type="SUPFAM" id="SSF56281">
    <property type="entry name" value="Metallo-hydrolase/oxidoreductase"/>
    <property type="match status" value="1"/>
</dbReference>
<dbReference type="PANTHER" id="PTHR42663:SF6">
    <property type="entry name" value="HYDROLASE C777.06C-RELATED"/>
    <property type="match status" value="1"/>
</dbReference>
<dbReference type="InterPro" id="IPR036866">
    <property type="entry name" value="RibonucZ/Hydroxyglut_hydro"/>
</dbReference>
<keyword evidence="2" id="KW-0378">Hydrolase</keyword>
<dbReference type="Gene3D" id="3.60.15.10">
    <property type="entry name" value="Ribonuclease Z/Hydroxyacylglutathione hydrolase-like"/>
    <property type="match status" value="1"/>
</dbReference>
<dbReference type="OrthoDB" id="9781189at2"/>
<dbReference type="SMART" id="SM00849">
    <property type="entry name" value="Lactamase_B"/>
    <property type="match status" value="1"/>
</dbReference>
<organism evidence="2 3">
    <name type="scientific">Methyloligella halotolerans</name>
    <dbReference type="NCBI Taxonomy" id="1177755"/>
    <lineage>
        <taxon>Bacteria</taxon>
        <taxon>Pseudomonadati</taxon>
        <taxon>Pseudomonadota</taxon>
        <taxon>Alphaproteobacteria</taxon>
        <taxon>Hyphomicrobiales</taxon>
        <taxon>Hyphomicrobiaceae</taxon>
        <taxon>Methyloligella</taxon>
    </lineage>
</organism>
<sequence>MSLKVTILGCGTSGGIPRIGEIWGDCDPANPKNRRLRCSLLVEKEGPGGKTTILVDSSPDLRQQMLTAGVSWVDGVLYTHDHADHTHGIDDLRMIAFNGKKRVRVYHDAETGAVLKRRFAYCFETPPGSDYPPILDSTDIAPGEGFTISGAGGDIAVMPYLQQHGAVHSIGYRFGGIAYSPDVNDLPKESLEHLHDLDVWILDALRPKPHPSHLSVDEALSWVERMKPARTVFTHMHIDLDYESLIRELPEGVEPAYDGLVLHTEE</sequence>
<dbReference type="CDD" id="cd16279">
    <property type="entry name" value="metallo-hydrolase-like_MBL-fold"/>
    <property type="match status" value="1"/>
</dbReference>
<dbReference type="PATRIC" id="fig|1177755.3.peg.224"/>
<name>A0A1E2S1T4_9HYPH</name>
<evidence type="ECO:0000259" key="1">
    <source>
        <dbReference type="SMART" id="SM00849"/>
    </source>
</evidence>
<protein>
    <submittedName>
        <fullName evidence="2">Putative hydrolase</fullName>
    </submittedName>
</protein>
<evidence type="ECO:0000313" key="3">
    <source>
        <dbReference type="Proteomes" id="UP000095087"/>
    </source>
</evidence>
<dbReference type="GO" id="GO:0016787">
    <property type="term" value="F:hydrolase activity"/>
    <property type="evidence" value="ECO:0007669"/>
    <property type="project" value="UniProtKB-KW"/>
</dbReference>
<dbReference type="PANTHER" id="PTHR42663">
    <property type="entry name" value="HYDROLASE C777.06C-RELATED-RELATED"/>
    <property type="match status" value="1"/>
</dbReference>
<dbReference type="RefSeq" id="WP_069093713.1">
    <property type="nucleotide sequence ID" value="NZ_MASI01000001.1"/>
</dbReference>
<evidence type="ECO:0000313" key="2">
    <source>
        <dbReference type="EMBL" id="ODA68404.1"/>
    </source>
</evidence>
<comment type="caution">
    <text evidence="2">The sequence shown here is derived from an EMBL/GenBank/DDBJ whole genome shotgun (WGS) entry which is preliminary data.</text>
</comment>
<dbReference type="STRING" id="1177755.A7A08_00227"/>
<dbReference type="Pfam" id="PF12706">
    <property type="entry name" value="Lactamase_B_2"/>
    <property type="match status" value="1"/>
</dbReference>
<dbReference type="AlphaFoldDB" id="A0A1E2S1T4"/>
<feature type="domain" description="Metallo-beta-lactamase" evidence="1">
    <location>
        <begin position="36"/>
        <end position="235"/>
    </location>
</feature>
<keyword evidence="3" id="KW-1185">Reference proteome</keyword>
<dbReference type="EMBL" id="MASI01000001">
    <property type="protein sequence ID" value="ODA68404.1"/>
    <property type="molecule type" value="Genomic_DNA"/>
</dbReference>
<accession>A0A1E2S1T4</accession>
<dbReference type="Proteomes" id="UP000095087">
    <property type="component" value="Unassembled WGS sequence"/>
</dbReference>
<proteinExistence type="predicted"/>